<dbReference type="PROSITE" id="PS50048">
    <property type="entry name" value="ZN2_CY6_FUNGAL_2"/>
    <property type="match status" value="1"/>
</dbReference>
<dbReference type="OrthoDB" id="3251668at2759"/>
<feature type="domain" description="Zn(2)-C6 fungal-type" evidence="6">
    <location>
        <begin position="38"/>
        <end position="66"/>
    </location>
</feature>
<evidence type="ECO:0000313" key="7">
    <source>
        <dbReference type="EMBL" id="GAQ46932.1"/>
    </source>
</evidence>
<evidence type="ECO:0000313" key="8">
    <source>
        <dbReference type="Proteomes" id="UP000068243"/>
    </source>
</evidence>
<keyword evidence="4" id="KW-0804">Transcription</keyword>
<dbReference type="Pfam" id="PF00172">
    <property type="entry name" value="Zn_clus"/>
    <property type="match status" value="1"/>
</dbReference>
<dbReference type="GO" id="GO:0000981">
    <property type="term" value="F:DNA-binding transcription factor activity, RNA polymerase II-specific"/>
    <property type="evidence" value="ECO:0007669"/>
    <property type="project" value="InterPro"/>
</dbReference>
<dbReference type="SUPFAM" id="SSF57701">
    <property type="entry name" value="Zn2/Cys6 DNA-binding domain"/>
    <property type="match status" value="1"/>
</dbReference>
<keyword evidence="2" id="KW-0805">Transcription regulation</keyword>
<evidence type="ECO:0000256" key="3">
    <source>
        <dbReference type="ARBA" id="ARBA00023125"/>
    </source>
</evidence>
<dbReference type="GO" id="GO:0009893">
    <property type="term" value="P:positive regulation of metabolic process"/>
    <property type="evidence" value="ECO:0007669"/>
    <property type="project" value="UniProtKB-ARBA"/>
</dbReference>
<evidence type="ECO:0000259" key="6">
    <source>
        <dbReference type="PROSITE" id="PS50048"/>
    </source>
</evidence>
<dbReference type="EMBL" id="BCMY01000023">
    <property type="protein sequence ID" value="GAQ46932.1"/>
    <property type="molecule type" value="Genomic_DNA"/>
</dbReference>
<comment type="subcellular location">
    <subcellularLocation>
        <location evidence="1">Nucleus</location>
    </subcellularLocation>
</comment>
<proteinExistence type="predicted"/>
<dbReference type="Proteomes" id="UP000068243">
    <property type="component" value="Unassembled WGS sequence"/>
</dbReference>
<dbReference type="PANTHER" id="PTHR37534:SF46">
    <property type="entry name" value="ZN(II)2CYS6 TRANSCRIPTION FACTOR (EUROFUNG)"/>
    <property type="match status" value="1"/>
</dbReference>
<dbReference type="CDD" id="cd00067">
    <property type="entry name" value="GAL4"/>
    <property type="match status" value="1"/>
</dbReference>
<evidence type="ECO:0000256" key="5">
    <source>
        <dbReference type="ARBA" id="ARBA00023242"/>
    </source>
</evidence>
<keyword evidence="3" id="KW-0238">DNA-binding</keyword>
<dbReference type="Pfam" id="PF11951">
    <property type="entry name" value="Fungal_trans_2"/>
    <property type="match status" value="1"/>
</dbReference>
<dbReference type="VEuPathDB" id="FungiDB:ASPNIDRAFT2_35369"/>
<dbReference type="AlphaFoldDB" id="A0A100ITB4"/>
<dbReference type="InterPro" id="IPR036864">
    <property type="entry name" value="Zn2-C6_fun-type_DNA-bd_sf"/>
</dbReference>
<dbReference type="Gene3D" id="4.10.240.10">
    <property type="entry name" value="Zn(2)-C6 fungal-type DNA-binding domain"/>
    <property type="match status" value="1"/>
</dbReference>
<organism evidence="7 8">
    <name type="scientific">Aspergillus niger</name>
    <dbReference type="NCBI Taxonomy" id="5061"/>
    <lineage>
        <taxon>Eukaryota</taxon>
        <taxon>Fungi</taxon>
        <taxon>Dikarya</taxon>
        <taxon>Ascomycota</taxon>
        <taxon>Pezizomycotina</taxon>
        <taxon>Eurotiomycetes</taxon>
        <taxon>Eurotiomycetidae</taxon>
        <taxon>Eurotiales</taxon>
        <taxon>Aspergillaceae</taxon>
        <taxon>Aspergillus</taxon>
        <taxon>Aspergillus subgen. Circumdati</taxon>
    </lineage>
</organism>
<dbReference type="VEuPathDB" id="FungiDB:M747DRAFT_319978"/>
<dbReference type="OMA" id="PWRQVII"/>
<dbReference type="InterPro" id="IPR001138">
    <property type="entry name" value="Zn2Cys6_DnaBD"/>
</dbReference>
<sequence length="477" mass="53867">MSTPRRASISADKGAYAYPKSPPFLLGQSFRDINQNQDCPKCRTRRIKCDRSVPACRKCATRGFPCPGYGLILRWGQGVASRGKLAGRQLPLPCSPTIAHYPDAVTSELMYHYHQIVSAKLAWVDGPTNPWRQVIIPLAGASSTVLHAMLALSSEDLAARYPNDHPRRQQLQVVSVCRRDQALASVAQLLRHMRQEGSSSNQAQCALAATLILYNVELIGAASAKWRMHLEAARVIRRWKEQTLIDAGGTDEIDAFLVYEQYYASVFASLTTFDALGEYEAIPLTDSNAIFSDFVDIISRATHVERLQSSDDYGMDFSLLDTMIGDLEAAKTRMLELSLILCWQTDQACLSFQHLVWIFYYAGLIYVHHVLARNGSLDMICQPWRDSIFFHLALLVDKHSFAHDLVWPLFIAGTECRGCPQKQEVVAHEIELVMEVSGTLDRRNVLSFLKRFWALPESDLTWIQFMRLAPERRMLIL</sequence>
<dbReference type="InterPro" id="IPR021858">
    <property type="entry name" value="Fun_TF"/>
</dbReference>
<name>A0A100ITB4_ASPNG</name>
<keyword evidence="5" id="KW-0539">Nucleus</keyword>
<reference evidence="8" key="1">
    <citation type="journal article" date="2016" name="Genome Announc.">
        <title>Draft genome sequence of Aspergillus niger strain An76.</title>
        <authorList>
            <person name="Gong W."/>
            <person name="Cheng Z."/>
            <person name="Zhang H."/>
            <person name="Liu L."/>
            <person name="Gao P."/>
            <person name="Wang L."/>
        </authorList>
    </citation>
    <scope>NUCLEOTIDE SEQUENCE [LARGE SCALE GENOMIC DNA]</scope>
    <source>
        <strain evidence="8">An76</strain>
    </source>
</reference>
<evidence type="ECO:0000256" key="1">
    <source>
        <dbReference type="ARBA" id="ARBA00004123"/>
    </source>
</evidence>
<dbReference type="PANTHER" id="PTHR37534">
    <property type="entry name" value="TRANSCRIPTIONAL ACTIVATOR PROTEIN UGA3"/>
    <property type="match status" value="1"/>
</dbReference>
<gene>
    <name evidence="7" type="ORF">ABL_09593</name>
</gene>
<accession>A0A100ITB4</accession>
<protein>
    <submittedName>
        <fullName evidence="7">Unnamed protein product</fullName>
    </submittedName>
</protein>
<dbReference type="VEuPathDB" id="FungiDB:ATCC64974_11360"/>
<dbReference type="VEuPathDB" id="FungiDB:An01g15070"/>
<evidence type="ECO:0000256" key="2">
    <source>
        <dbReference type="ARBA" id="ARBA00023015"/>
    </source>
</evidence>
<dbReference type="GO" id="GO:0005634">
    <property type="term" value="C:nucleus"/>
    <property type="evidence" value="ECO:0007669"/>
    <property type="project" value="UniProtKB-SubCell"/>
</dbReference>
<comment type="caution">
    <text evidence="7">The sequence shown here is derived from an EMBL/GenBank/DDBJ whole genome shotgun (WGS) entry which is preliminary data.</text>
</comment>
<evidence type="ECO:0000256" key="4">
    <source>
        <dbReference type="ARBA" id="ARBA00023163"/>
    </source>
</evidence>
<dbReference type="GO" id="GO:0008270">
    <property type="term" value="F:zinc ion binding"/>
    <property type="evidence" value="ECO:0007669"/>
    <property type="project" value="InterPro"/>
</dbReference>
<dbReference type="GO" id="GO:0003677">
    <property type="term" value="F:DNA binding"/>
    <property type="evidence" value="ECO:0007669"/>
    <property type="project" value="UniProtKB-KW"/>
</dbReference>